<gene>
    <name evidence="9" type="primary">pepF</name>
    <name evidence="9" type="ORF">PQ472_11645</name>
</gene>
<dbReference type="RefSeq" id="WP_274260048.1">
    <property type="nucleotide sequence ID" value="NZ_CP117884.1"/>
</dbReference>
<dbReference type="Gene3D" id="1.20.140.70">
    <property type="entry name" value="Oligopeptidase f, N-terminal domain"/>
    <property type="match status" value="1"/>
</dbReference>
<feature type="domain" description="Peptidase M3A/M3B catalytic" evidence="7">
    <location>
        <begin position="205"/>
        <end position="585"/>
    </location>
</feature>
<evidence type="ECO:0000256" key="4">
    <source>
        <dbReference type="ARBA" id="ARBA00022833"/>
    </source>
</evidence>
<dbReference type="PANTHER" id="PTHR11804">
    <property type="entry name" value="PROTEASE M3 THIMET OLIGOPEPTIDASE-RELATED"/>
    <property type="match status" value="1"/>
</dbReference>
<dbReference type="Pfam" id="PF01432">
    <property type="entry name" value="Peptidase_M3"/>
    <property type="match status" value="1"/>
</dbReference>
<keyword evidence="4 6" id="KW-0862">Zinc</keyword>
<evidence type="ECO:0000259" key="8">
    <source>
        <dbReference type="Pfam" id="PF08439"/>
    </source>
</evidence>
<dbReference type="SUPFAM" id="SSF55486">
    <property type="entry name" value="Metalloproteases ('zincins'), catalytic domain"/>
    <property type="match status" value="1"/>
</dbReference>
<dbReference type="InterPro" id="IPR042088">
    <property type="entry name" value="OligoPept_F_C"/>
</dbReference>
<dbReference type="Proteomes" id="UP001220377">
    <property type="component" value="Chromosome"/>
</dbReference>
<proteinExistence type="inferred from homology"/>
<keyword evidence="5 6" id="KW-0482">Metalloprotease</keyword>
<dbReference type="EMBL" id="CP117884">
    <property type="protein sequence ID" value="WDF82529.1"/>
    <property type="molecule type" value="Genomic_DNA"/>
</dbReference>
<sequence length="602" mass="67705">MTQDLPVRKEVPTELTWDLTRIYKDDATWEADFKSVTAAIAELPKLAGKLGEGADALLNVLQTTLDAQRRLEKLYVYASMRSDQDTADGHYQAMYARISKLATTYEENTAFVQPELLAVPADTLTAWLSASTKLAEYKRTIAVMTRDRGHVLDAKSEALVSAAGDALGASADTFGVLNNSDIDFGMVQDDEGNWIKLSHGIYSQLIDSTNRDVRKNAFETLYQSYDGLRHTFAATLAGNTKAQNFNARAHKYPSARAAAMAHNEIPEQVFDTLIERVNANLPLLHRYVALRKKVLGLKELHSYDLYTPITGEATLTYTIDEAKAEGEKALAVLGEDYGTHVKHILNDRLIDFIENKNKRSGAYSGGSYDTEPYILHNWHDSLDALYTLVHETGHSVHSWYTRHNNPYQTGEYPIFTAEIASTTNEALLTDYLLKTQDDPKTRAFILNYYLDGFKGTMFRQTQFAEFEHWIHQEDQAGQPLTADFLSDKYAAINAKYYGPALEKDPEISLEWARIPHFYYNYYVYQYATGFAAANALSSHIATGDTEARDKYLGFLKSGGSTDPITTMKRAGVDMTDGQYLDDAFAVFEERLNELEKLLDQIK</sequence>
<name>A0ABY7WQS0_9LACO</name>
<dbReference type="InterPro" id="IPR045090">
    <property type="entry name" value="Pept_M3A_M3B"/>
</dbReference>
<dbReference type="InterPro" id="IPR004438">
    <property type="entry name" value="Peptidase_M3B"/>
</dbReference>
<evidence type="ECO:0000256" key="2">
    <source>
        <dbReference type="ARBA" id="ARBA00022723"/>
    </source>
</evidence>
<evidence type="ECO:0000256" key="5">
    <source>
        <dbReference type="ARBA" id="ARBA00023049"/>
    </source>
</evidence>
<keyword evidence="10" id="KW-1185">Reference proteome</keyword>
<dbReference type="PANTHER" id="PTHR11804:SF84">
    <property type="entry name" value="SACCHAROLYSIN"/>
    <property type="match status" value="1"/>
</dbReference>
<organism evidence="9 10">
    <name type="scientific">Lacticaseibacillus pabuli</name>
    <dbReference type="NCBI Taxonomy" id="3025672"/>
    <lineage>
        <taxon>Bacteria</taxon>
        <taxon>Bacillati</taxon>
        <taxon>Bacillota</taxon>
        <taxon>Bacilli</taxon>
        <taxon>Lactobacillales</taxon>
        <taxon>Lactobacillaceae</taxon>
        <taxon>Lacticaseibacillus</taxon>
    </lineage>
</organism>
<evidence type="ECO:0000313" key="9">
    <source>
        <dbReference type="EMBL" id="WDF82529.1"/>
    </source>
</evidence>
<dbReference type="EC" id="3.4.24.-" evidence="6"/>
<dbReference type="NCBIfam" id="TIGR00181">
    <property type="entry name" value="pepF"/>
    <property type="match status" value="1"/>
</dbReference>
<evidence type="ECO:0000256" key="3">
    <source>
        <dbReference type="ARBA" id="ARBA00022801"/>
    </source>
</evidence>
<accession>A0ABY7WQS0</accession>
<dbReference type="InterPro" id="IPR013647">
    <property type="entry name" value="OligopepF_N_dom"/>
</dbReference>
<comment type="cofactor">
    <cofactor evidence="6">
        <name>Zn(2+)</name>
        <dbReference type="ChEBI" id="CHEBI:29105"/>
    </cofactor>
    <text evidence="6">Binds 1 zinc ion.</text>
</comment>
<dbReference type="CDD" id="cd09608">
    <property type="entry name" value="M3B_PepF"/>
    <property type="match status" value="1"/>
</dbReference>
<evidence type="ECO:0000256" key="6">
    <source>
        <dbReference type="RuleBase" id="RU368091"/>
    </source>
</evidence>
<comment type="function">
    <text evidence="6">Has oligopeptidase activity and degrades a variety of small bioactive peptides.</text>
</comment>
<evidence type="ECO:0000256" key="1">
    <source>
        <dbReference type="ARBA" id="ARBA00022670"/>
    </source>
</evidence>
<feature type="domain" description="Oligopeptidase F N-terminal" evidence="8">
    <location>
        <begin position="115"/>
        <end position="184"/>
    </location>
</feature>
<protein>
    <recommendedName>
        <fullName evidence="6">Oligopeptidase F</fullName>
        <ecNumber evidence="6">3.4.24.-</ecNumber>
    </recommendedName>
</protein>
<comment type="similarity">
    <text evidence="6">Belongs to the peptidase M3B family.</text>
</comment>
<keyword evidence="3 6" id="KW-0378">Hydrolase</keyword>
<keyword evidence="2 6" id="KW-0479">Metal-binding</keyword>
<dbReference type="Gene3D" id="1.10.287.830">
    <property type="entry name" value="putative peptidase helix hairpin domain like"/>
    <property type="match status" value="1"/>
</dbReference>
<reference evidence="9 10" key="1">
    <citation type="submission" date="2023-02" db="EMBL/GenBank/DDBJ databases">
        <title>Genome sequence of Lacticaseibacillus sp. KACC 23028.</title>
        <authorList>
            <person name="Kim S."/>
            <person name="Heo J."/>
            <person name="Kwon S.-W."/>
        </authorList>
    </citation>
    <scope>NUCLEOTIDE SEQUENCE [LARGE SCALE GENOMIC DNA]</scope>
    <source>
        <strain evidence="9 10">KACC 23028</strain>
    </source>
</reference>
<keyword evidence="1 6" id="KW-0645">Protease</keyword>
<evidence type="ECO:0000313" key="10">
    <source>
        <dbReference type="Proteomes" id="UP001220377"/>
    </source>
</evidence>
<dbReference type="InterPro" id="IPR001567">
    <property type="entry name" value="Pept_M3A_M3B_dom"/>
</dbReference>
<dbReference type="Gene3D" id="1.10.1370.20">
    <property type="entry name" value="Oligoendopeptidase f, C-terminal domain"/>
    <property type="match status" value="1"/>
</dbReference>
<dbReference type="Pfam" id="PF08439">
    <property type="entry name" value="Peptidase_M3_N"/>
    <property type="match status" value="1"/>
</dbReference>
<evidence type="ECO:0000259" key="7">
    <source>
        <dbReference type="Pfam" id="PF01432"/>
    </source>
</evidence>